<dbReference type="GO" id="GO:0034227">
    <property type="term" value="P:tRNA thio-modification"/>
    <property type="evidence" value="ECO:0007669"/>
    <property type="project" value="UniProtKB-UniRule"/>
</dbReference>
<protein>
    <recommendedName>
        <fullName evidence="13">tRNA-cytidine(32) 2-sulfurtransferase</fullName>
        <ecNumber evidence="13">2.8.1.-</ecNumber>
    </recommendedName>
    <alternativeName>
        <fullName evidence="13">Two-thiocytidine biosynthesis protein A</fullName>
    </alternativeName>
    <alternativeName>
        <fullName evidence="13">tRNA 2-thiocytidine biosynthesis protein TtcA</fullName>
    </alternativeName>
</protein>
<keyword evidence="3 13" id="KW-0820">tRNA-binding</keyword>
<evidence type="ECO:0000256" key="6">
    <source>
        <dbReference type="ARBA" id="ARBA00022723"/>
    </source>
</evidence>
<keyword evidence="8 13" id="KW-0067">ATP-binding</keyword>
<evidence type="ECO:0000313" key="16">
    <source>
        <dbReference type="Proteomes" id="UP000298049"/>
    </source>
</evidence>
<dbReference type="InterPro" id="IPR011063">
    <property type="entry name" value="TilS/TtcA_N"/>
</dbReference>
<gene>
    <name evidence="13" type="primary">ttcA</name>
    <name evidence="15" type="ORF">soil367_06710</name>
</gene>
<comment type="pathway">
    <text evidence="13">tRNA modification.</text>
</comment>
<dbReference type="EC" id="2.8.1.-" evidence="13"/>
<comment type="miscellaneous">
    <text evidence="13">The thiolation reaction likely consists of two steps: a first activation step by ATP to form an adenylated intermediate of the target base of tRNA, and a second nucleophilic substitution step of the sulfur (S) atom supplied by the hydrosulfide attached to the Fe-S cluster.</text>
</comment>
<keyword evidence="4 13" id="KW-0808">Transferase</keyword>
<comment type="similarity">
    <text evidence="13">Belongs to the TtcA family.</text>
</comment>
<evidence type="ECO:0000256" key="13">
    <source>
        <dbReference type="HAMAP-Rule" id="MF_01850"/>
    </source>
</evidence>
<evidence type="ECO:0000256" key="7">
    <source>
        <dbReference type="ARBA" id="ARBA00022741"/>
    </source>
</evidence>
<dbReference type="OrthoDB" id="9801054at2"/>
<evidence type="ECO:0000313" key="15">
    <source>
        <dbReference type="EMBL" id="QCF25628.1"/>
    </source>
</evidence>
<dbReference type="PANTHER" id="PTHR43686">
    <property type="entry name" value="SULFURTRANSFERASE-RELATED"/>
    <property type="match status" value="1"/>
</dbReference>
<evidence type="ECO:0000256" key="8">
    <source>
        <dbReference type="ARBA" id="ARBA00022840"/>
    </source>
</evidence>
<feature type="binding site" evidence="13">
    <location>
        <position position="122"/>
    </location>
    <ligand>
        <name>[4Fe-4S] cluster</name>
        <dbReference type="ChEBI" id="CHEBI:49883"/>
    </ligand>
</feature>
<feature type="binding site" evidence="13">
    <location>
        <position position="213"/>
    </location>
    <ligand>
        <name>[4Fe-4S] cluster</name>
        <dbReference type="ChEBI" id="CHEBI:49883"/>
    </ligand>
</feature>
<evidence type="ECO:0000256" key="10">
    <source>
        <dbReference type="ARBA" id="ARBA00022884"/>
    </source>
</evidence>
<keyword evidence="7 13" id="KW-0547">Nucleotide-binding</keyword>
<dbReference type="EMBL" id="CP031093">
    <property type="protein sequence ID" value="QCF25628.1"/>
    <property type="molecule type" value="Genomic_DNA"/>
</dbReference>
<evidence type="ECO:0000256" key="9">
    <source>
        <dbReference type="ARBA" id="ARBA00022842"/>
    </source>
</evidence>
<organism evidence="15 16">
    <name type="scientific">Hydrocarboniclastica marina</name>
    <dbReference type="NCBI Taxonomy" id="2259620"/>
    <lineage>
        <taxon>Bacteria</taxon>
        <taxon>Pseudomonadati</taxon>
        <taxon>Pseudomonadota</taxon>
        <taxon>Gammaproteobacteria</taxon>
        <taxon>Alteromonadales</taxon>
        <taxon>Alteromonadaceae</taxon>
        <taxon>Hydrocarboniclastica</taxon>
    </lineage>
</organism>
<evidence type="ECO:0000256" key="4">
    <source>
        <dbReference type="ARBA" id="ARBA00022679"/>
    </source>
</evidence>
<keyword evidence="12 13" id="KW-0411">Iron-sulfur</keyword>
<keyword evidence="5 13" id="KW-0819">tRNA processing</keyword>
<keyword evidence="9 13" id="KW-0460">Magnesium</keyword>
<dbReference type="GO" id="GO:0000049">
    <property type="term" value="F:tRNA binding"/>
    <property type="evidence" value="ECO:0007669"/>
    <property type="project" value="UniProtKB-KW"/>
</dbReference>
<comment type="catalytic activity">
    <reaction evidence="13">
        <text>cytidine(32) in tRNA + S-sulfanyl-L-cysteinyl-[cysteine desulfurase] + AH2 + ATP = 2-thiocytidine(32) in tRNA + L-cysteinyl-[cysteine desulfurase] + A + AMP + diphosphate + H(+)</text>
        <dbReference type="Rhea" id="RHEA:57048"/>
        <dbReference type="Rhea" id="RHEA-COMP:10288"/>
        <dbReference type="Rhea" id="RHEA-COMP:12157"/>
        <dbReference type="Rhea" id="RHEA-COMP:12158"/>
        <dbReference type="Rhea" id="RHEA-COMP:14821"/>
        <dbReference type="ChEBI" id="CHEBI:13193"/>
        <dbReference type="ChEBI" id="CHEBI:15378"/>
        <dbReference type="ChEBI" id="CHEBI:17499"/>
        <dbReference type="ChEBI" id="CHEBI:29950"/>
        <dbReference type="ChEBI" id="CHEBI:30616"/>
        <dbReference type="ChEBI" id="CHEBI:33019"/>
        <dbReference type="ChEBI" id="CHEBI:61963"/>
        <dbReference type="ChEBI" id="CHEBI:82748"/>
        <dbReference type="ChEBI" id="CHEBI:141453"/>
        <dbReference type="ChEBI" id="CHEBI:456215"/>
    </reaction>
</comment>
<evidence type="ECO:0000256" key="1">
    <source>
        <dbReference type="ARBA" id="ARBA00022485"/>
    </source>
</evidence>
<dbReference type="PANTHER" id="PTHR43686:SF1">
    <property type="entry name" value="AMINOTRAN_5 DOMAIN-CONTAINING PROTEIN"/>
    <property type="match status" value="1"/>
</dbReference>
<evidence type="ECO:0000256" key="11">
    <source>
        <dbReference type="ARBA" id="ARBA00023004"/>
    </source>
</evidence>
<dbReference type="GO" id="GO:0005737">
    <property type="term" value="C:cytoplasm"/>
    <property type="evidence" value="ECO:0007669"/>
    <property type="project" value="UniProtKB-SubCell"/>
</dbReference>
<comment type="cofactor">
    <cofactor evidence="13">
        <name>[4Fe-4S] cluster</name>
        <dbReference type="ChEBI" id="CHEBI:49883"/>
    </cofactor>
    <text evidence="13">Binds 1 [4Fe-4S] cluster per subunit. The cluster is chelated by three Cys residues, the fourth Fe has a free coordination site that may bind a sulfur atom transferred from the persulfide of IscS.</text>
</comment>
<dbReference type="GO" id="GO:0016783">
    <property type="term" value="F:sulfurtransferase activity"/>
    <property type="evidence" value="ECO:0007669"/>
    <property type="project" value="UniProtKB-UniRule"/>
</dbReference>
<reference evidence="15 16" key="1">
    <citation type="submission" date="2018-07" db="EMBL/GenBank/DDBJ databases">
        <title>Marsedoiliclastica nanhaica gen. nov. sp. nov., a novel marine hydrocarbonoclastic bacterium isolated from an in-situ enriched hydrocarbon-degrading consortium in deep-sea sediment.</title>
        <authorList>
            <person name="Dong C."/>
            <person name="Ma T."/>
            <person name="Liu R."/>
            <person name="Shao Z."/>
        </authorList>
    </citation>
    <scope>NUCLEOTIDE SEQUENCE [LARGE SCALE GENOMIC DNA]</scope>
    <source>
        <strain evidence="16">soil36-7</strain>
    </source>
</reference>
<feature type="binding site" evidence="13">
    <location>
        <position position="125"/>
    </location>
    <ligand>
        <name>[4Fe-4S] cluster</name>
        <dbReference type="ChEBI" id="CHEBI:49883"/>
    </ligand>
</feature>
<comment type="subunit">
    <text evidence="13">Homodimer.</text>
</comment>
<comment type="function">
    <text evidence="13">Catalyzes the ATP-dependent 2-thiolation of cytidine in position 32 of tRNA, to form 2-thiocytidine (s(2)C32). The sulfur atoms are provided by the cysteine/cysteine desulfurase (IscS) system.</text>
</comment>
<dbReference type="InterPro" id="IPR012089">
    <property type="entry name" value="tRNA_Cyd_32_2_STrfase"/>
</dbReference>
<sequence length="300" mass="33894">MTDSAQLPKSRKTELSRLEKNLRHEVGRAIADFYMIEDGDKVMCCLSGGKDSYTMLDILLVLQRHAPIRFELIAVNLDQKQPGFPEHVLPDYARSVGVEFHAIERDTYSIVKEKVPDGKTTCGLCSRLRRGILYDFAVDHGVTKIALGHHRDDILETLFLNMFHGGSLKAMPPKLKSDDGRNVVIRPLAYCRERDIERYAEMRQFPIIPCNLCGSQENLQRQSVKTMLRTWEQQFPGRIESLTRAVGNVAPSHLMDPRLYDFSSLSERKPSGVNSDINSDINSGANTADTTFGRLDVINI</sequence>
<dbReference type="Pfam" id="PF01171">
    <property type="entry name" value="ATP_bind_3"/>
    <property type="match status" value="1"/>
</dbReference>
<dbReference type="Gene3D" id="3.40.50.620">
    <property type="entry name" value="HUPs"/>
    <property type="match status" value="1"/>
</dbReference>
<accession>A0A4P7XFB3</accession>
<comment type="subcellular location">
    <subcellularLocation>
        <location evidence="13">Cytoplasm</location>
    </subcellularLocation>
</comment>
<dbReference type="NCBIfam" id="NF007972">
    <property type="entry name" value="PRK10696.1"/>
    <property type="match status" value="1"/>
</dbReference>
<evidence type="ECO:0000259" key="14">
    <source>
        <dbReference type="Pfam" id="PF01171"/>
    </source>
</evidence>
<dbReference type="SUPFAM" id="SSF52402">
    <property type="entry name" value="Adenine nucleotide alpha hydrolases-like"/>
    <property type="match status" value="1"/>
</dbReference>
<dbReference type="InterPro" id="IPR035107">
    <property type="entry name" value="tRNA_thiolation_TtcA_Ctu1"/>
</dbReference>
<keyword evidence="11 13" id="KW-0408">Iron</keyword>
<dbReference type="CDD" id="cd24138">
    <property type="entry name" value="TtcA-like"/>
    <property type="match status" value="1"/>
</dbReference>
<keyword evidence="16" id="KW-1185">Reference proteome</keyword>
<keyword evidence="1 13" id="KW-0004">4Fe-4S</keyword>
<dbReference type="Proteomes" id="UP000298049">
    <property type="component" value="Chromosome"/>
</dbReference>
<dbReference type="GO" id="GO:0005524">
    <property type="term" value="F:ATP binding"/>
    <property type="evidence" value="ECO:0007669"/>
    <property type="project" value="UniProtKB-UniRule"/>
</dbReference>
<dbReference type="GO" id="GO:0051539">
    <property type="term" value="F:4 iron, 4 sulfur cluster binding"/>
    <property type="evidence" value="ECO:0007669"/>
    <property type="project" value="UniProtKB-UniRule"/>
</dbReference>
<dbReference type="InterPro" id="IPR014729">
    <property type="entry name" value="Rossmann-like_a/b/a_fold"/>
</dbReference>
<dbReference type="KEGG" id="hmi:soil367_06710"/>
<evidence type="ECO:0000256" key="2">
    <source>
        <dbReference type="ARBA" id="ARBA00022490"/>
    </source>
</evidence>
<dbReference type="PIRSF" id="PIRSF004976">
    <property type="entry name" value="ATPase_YdaO"/>
    <property type="match status" value="1"/>
</dbReference>
<evidence type="ECO:0000256" key="12">
    <source>
        <dbReference type="ARBA" id="ARBA00023014"/>
    </source>
</evidence>
<evidence type="ECO:0000256" key="5">
    <source>
        <dbReference type="ARBA" id="ARBA00022694"/>
    </source>
</evidence>
<evidence type="ECO:0000256" key="3">
    <source>
        <dbReference type="ARBA" id="ARBA00022555"/>
    </source>
</evidence>
<dbReference type="AlphaFoldDB" id="A0A4P7XFB3"/>
<dbReference type="RefSeq" id="WP_136548102.1">
    <property type="nucleotide sequence ID" value="NZ_CP031093.1"/>
</dbReference>
<feature type="domain" description="tRNA(Ile)-lysidine/2-thiocytidine synthase N-terminal" evidence="14">
    <location>
        <begin position="42"/>
        <end position="205"/>
    </location>
</feature>
<keyword evidence="10 13" id="KW-0694">RNA-binding</keyword>
<proteinExistence type="inferred from homology"/>
<dbReference type="GO" id="GO:0000287">
    <property type="term" value="F:magnesium ion binding"/>
    <property type="evidence" value="ECO:0007669"/>
    <property type="project" value="UniProtKB-UniRule"/>
</dbReference>
<keyword evidence="6 13" id="KW-0479">Metal-binding</keyword>
<feature type="short sequence motif" description="PP-loop motif" evidence="13">
    <location>
        <begin position="47"/>
        <end position="52"/>
    </location>
</feature>
<dbReference type="HAMAP" id="MF_01850">
    <property type="entry name" value="TtcA"/>
    <property type="match status" value="1"/>
</dbReference>
<keyword evidence="2 13" id="KW-0963">Cytoplasm</keyword>
<comment type="cofactor">
    <cofactor evidence="13">
        <name>Mg(2+)</name>
        <dbReference type="ChEBI" id="CHEBI:18420"/>
    </cofactor>
</comment>
<name>A0A4P7XFB3_9ALTE</name>